<protein>
    <submittedName>
        <fullName evidence="1">Uncharacterized protein</fullName>
    </submittedName>
</protein>
<accession>A0A212JC25</accession>
<evidence type="ECO:0000313" key="1">
    <source>
        <dbReference type="EMBL" id="SBV96981.1"/>
    </source>
</evidence>
<gene>
    <name evidence="1" type="ORF">KL86DYS2_11191</name>
</gene>
<dbReference type="EMBL" id="FLUL01000001">
    <property type="protein sequence ID" value="SBV96981.1"/>
    <property type="molecule type" value="Genomic_DNA"/>
</dbReference>
<reference evidence="1" key="1">
    <citation type="submission" date="2016-04" db="EMBL/GenBank/DDBJ databases">
        <authorList>
            <person name="Evans L.H."/>
            <person name="Alamgir A."/>
            <person name="Owens N."/>
            <person name="Weber N.D."/>
            <person name="Virtaneva K."/>
            <person name="Barbian K."/>
            <person name="Babar A."/>
            <person name="Rosenke K."/>
        </authorList>
    </citation>
    <scope>NUCLEOTIDE SEQUENCE</scope>
    <source>
        <strain evidence="1">86-2</strain>
    </source>
</reference>
<organism evidence="1">
    <name type="scientific">uncultured Dysgonomonas sp</name>
    <dbReference type="NCBI Taxonomy" id="206096"/>
    <lineage>
        <taxon>Bacteria</taxon>
        <taxon>Pseudomonadati</taxon>
        <taxon>Bacteroidota</taxon>
        <taxon>Bacteroidia</taxon>
        <taxon>Bacteroidales</taxon>
        <taxon>Dysgonomonadaceae</taxon>
        <taxon>Dysgonomonas</taxon>
        <taxon>environmental samples</taxon>
    </lineage>
</organism>
<dbReference type="AlphaFoldDB" id="A0A212JC25"/>
<sequence>MTSLCLVFLLKKSVLSLRIKSNKGDKSDTFYTYFSCHLSALKFQLL</sequence>
<proteinExistence type="predicted"/>
<name>A0A212JC25_9BACT</name>